<dbReference type="AlphaFoldDB" id="A0A850XSA3"/>
<comment type="caution">
    <text evidence="1">The sequence shown here is derived from an EMBL/GenBank/DDBJ whole genome shotgun (WGS) entry which is preliminary data.</text>
</comment>
<feature type="non-terminal residue" evidence="1">
    <location>
        <position position="64"/>
    </location>
</feature>
<dbReference type="CDD" id="cd00063">
    <property type="entry name" value="FN3"/>
    <property type="match status" value="1"/>
</dbReference>
<accession>A0A850XSA3</accession>
<gene>
    <name evidence="1" type="primary">Neo1</name>
    <name evidence="1" type="ORF">AEGCAU_R15070</name>
</gene>
<name>A0A850XSA3_AEGCA</name>
<dbReference type="EMBL" id="WEIU01003472">
    <property type="protein sequence ID" value="NWH84840.1"/>
    <property type="molecule type" value="Genomic_DNA"/>
</dbReference>
<dbReference type="InterPro" id="IPR036116">
    <property type="entry name" value="FN3_sf"/>
</dbReference>
<protein>
    <submittedName>
        <fullName evidence="1">NEO1 protein</fullName>
    </submittedName>
</protein>
<organism evidence="1 2">
    <name type="scientific">Aegithalos caudatus</name>
    <name type="common">Long-tailed tit</name>
    <name type="synonym">Acredula caudata</name>
    <dbReference type="NCBI Taxonomy" id="73327"/>
    <lineage>
        <taxon>Eukaryota</taxon>
        <taxon>Metazoa</taxon>
        <taxon>Chordata</taxon>
        <taxon>Craniata</taxon>
        <taxon>Vertebrata</taxon>
        <taxon>Euteleostomi</taxon>
        <taxon>Archelosauria</taxon>
        <taxon>Archosauria</taxon>
        <taxon>Dinosauria</taxon>
        <taxon>Saurischia</taxon>
        <taxon>Theropoda</taxon>
        <taxon>Coelurosauria</taxon>
        <taxon>Aves</taxon>
        <taxon>Neognathae</taxon>
        <taxon>Neoaves</taxon>
        <taxon>Telluraves</taxon>
        <taxon>Australaves</taxon>
        <taxon>Passeriformes</taxon>
        <taxon>Sylvioidea</taxon>
        <taxon>Aegithalidae</taxon>
        <taxon>Aegithalos</taxon>
    </lineage>
</organism>
<dbReference type="Gene3D" id="2.60.40.10">
    <property type="entry name" value="Immunoglobulins"/>
    <property type="match status" value="1"/>
</dbReference>
<keyword evidence="2" id="KW-1185">Reference proteome</keyword>
<dbReference type="InterPro" id="IPR013783">
    <property type="entry name" value="Ig-like_fold"/>
</dbReference>
<evidence type="ECO:0000313" key="1">
    <source>
        <dbReference type="EMBL" id="NWH84840.1"/>
    </source>
</evidence>
<dbReference type="SUPFAM" id="SSF49265">
    <property type="entry name" value="Fibronectin type III"/>
    <property type="match status" value="1"/>
</dbReference>
<feature type="non-terminal residue" evidence="1">
    <location>
        <position position="1"/>
    </location>
</feature>
<dbReference type="InterPro" id="IPR003961">
    <property type="entry name" value="FN3_dom"/>
</dbReference>
<reference evidence="1" key="1">
    <citation type="submission" date="2019-10" db="EMBL/GenBank/DDBJ databases">
        <title>Bird 10,000 Genomes (B10K) Project - Family phase.</title>
        <authorList>
            <person name="Zhang G."/>
        </authorList>
    </citation>
    <scope>NUCLEOTIDE SEQUENCE</scope>
    <source>
        <strain evidence="1">B10K-DU-002-10</strain>
        <tissue evidence="1">Muscle</tissue>
    </source>
</reference>
<proteinExistence type="predicted"/>
<dbReference type="Proteomes" id="UP000628412">
    <property type="component" value="Unassembled WGS sequence"/>
</dbReference>
<sequence>FPNFPLNIPKFSHFFFPQSVDVEGRSYRLEGLEKFREFGLRLVAYNRHGAGPSSQQVVVRTLSD</sequence>
<evidence type="ECO:0000313" key="2">
    <source>
        <dbReference type="Proteomes" id="UP000628412"/>
    </source>
</evidence>